<dbReference type="GO" id="GO:0003924">
    <property type="term" value="F:GTPase activity"/>
    <property type="evidence" value="ECO:0007669"/>
    <property type="project" value="InterPro"/>
</dbReference>
<dbReference type="Gene3D" id="3.40.50.300">
    <property type="entry name" value="P-loop containing nucleotide triphosphate hydrolases"/>
    <property type="match status" value="1"/>
</dbReference>
<dbReference type="PANTHER" id="PTHR47980">
    <property type="entry name" value="LD44762P"/>
    <property type="match status" value="1"/>
</dbReference>
<feature type="region of interest" description="Disordered" evidence="5">
    <location>
        <begin position="265"/>
        <end position="294"/>
    </location>
</feature>
<dbReference type="PROSITE" id="PS51417">
    <property type="entry name" value="ARF"/>
    <property type="match status" value="1"/>
</dbReference>
<dbReference type="CDD" id="cd00154">
    <property type="entry name" value="Rab"/>
    <property type="match status" value="1"/>
</dbReference>
<dbReference type="Pfam" id="PF00071">
    <property type="entry name" value="Ras"/>
    <property type="match status" value="1"/>
</dbReference>
<evidence type="ECO:0000256" key="5">
    <source>
        <dbReference type="SAM" id="MobiDB-lite"/>
    </source>
</evidence>
<evidence type="ECO:0000256" key="2">
    <source>
        <dbReference type="ARBA" id="ARBA00022741"/>
    </source>
</evidence>
<evidence type="ECO:0000313" key="6">
    <source>
        <dbReference type="EMBL" id="BAJ21328.1"/>
    </source>
</evidence>
<dbReference type="FunFam" id="3.40.50.300:FF:001329">
    <property type="entry name" value="Small GTP-binding protein, putative"/>
    <property type="match status" value="1"/>
</dbReference>
<feature type="region of interest" description="Disordered" evidence="5">
    <location>
        <begin position="29"/>
        <end position="50"/>
    </location>
</feature>
<dbReference type="NCBIfam" id="TIGR00231">
    <property type="entry name" value="small_GTP"/>
    <property type="match status" value="1"/>
</dbReference>
<dbReference type="GO" id="GO:0005525">
    <property type="term" value="F:GTP binding"/>
    <property type="evidence" value="ECO:0007669"/>
    <property type="project" value="UniProtKB-KW"/>
</dbReference>
<dbReference type="PROSITE" id="PS51421">
    <property type="entry name" value="RAS"/>
    <property type="match status" value="1"/>
</dbReference>
<dbReference type="PRINTS" id="PR00449">
    <property type="entry name" value="RASTRNSFRMNG"/>
</dbReference>
<keyword evidence="4" id="KW-0449">Lipoprotein</keyword>
<keyword evidence="3" id="KW-0342">GTP-binding</keyword>
<evidence type="ECO:0000256" key="1">
    <source>
        <dbReference type="ARBA" id="ARBA00006270"/>
    </source>
</evidence>
<evidence type="ECO:0000256" key="4">
    <source>
        <dbReference type="ARBA" id="ARBA00023288"/>
    </source>
</evidence>
<dbReference type="SMART" id="SM00174">
    <property type="entry name" value="RHO"/>
    <property type="match status" value="1"/>
</dbReference>
<feature type="compositionally biased region" description="Polar residues" evidence="5">
    <location>
        <begin position="283"/>
        <end position="294"/>
    </location>
</feature>
<protein>
    <submittedName>
        <fullName evidence="6">Rab-family small GTPase RabX21</fullName>
    </submittedName>
</protein>
<dbReference type="InterPro" id="IPR001806">
    <property type="entry name" value="Small_GTPase"/>
</dbReference>
<keyword evidence="2" id="KW-0547">Nucleotide-binding</keyword>
<proteinExistence type="evidence at transcript level"/>
<reference evidence="6" key="1">
    <citation type="journal article" date="2010" name="J. Eukaryot. Microbiol.">
        <title>Marked amplification and diversification of products of ras genes from rat brain, Rab GTPases, in the ciliates Tetrahymena thermophila and Paramecium tetraurelia.</title>
        <authorList>
            <person name="Saito-Nakano Y."/>
            <person name="Nakahara T."/>
            <person name="Nakano K."/>
            <person name="Nozaki T."/>
            <person name="Numata O."/>
        </authorList>
    </citation>
    <scope>NUCLEOTIDE SEQUENCE</scope>
</reference>
<evidence type="ECO:0000256" key="3">
    <source>
        <dbReference type="ARBA" id="ARBA00023134"/>
    </source>
</evidence>
<dbReference type="SMART" id="SM00175">
    <property type="entry name" value="RAB"/>
    <property type="match status" value="1"/>
</dbReference>
<dbReference type="InterPro" id="IPR027417">
    <property type="entry name" value="P-loop_NTPase"/>
</dbReference>
<dbReference type="EMBL" id="AB365948">
    <property type="protein sequence ID" value="BAJ21328.1"/>
    <property type="molecule type" value="mRNA"/>
</dbReference>
<dbReference type="AlphaFoldDB" id="E1CB38"/>
<dbReference type="SMART" id="SM00176">
    <property type="entry name" value="RAN"/>
    <property type="match status" value="1"/>
</dbReference>
<gene>
    <name evidence="6" type="primary">RABX21</name>
</gene>
<dbReference type="InterPro" id="IPR050305">
    <property type="entry name" value="Small_GTPase_Rab"/>
</dbReference>
<dbReference type="PROSITE" id="PS51420">
    <property type="entry name" value="RHO"/>
    <property type="match status" value="1"/>
</dbReference>
<organism evidence="6">
    <name type="scientific">Tetrahymena thermophila</name>
    <dbReference type="NCBI Taxonomy" id="5911"/>
    <lineage>
        <taxon>Eukaryota</taxon>
        <taxon>Sar</taxon>
        <taxon>Alveolata</taxon>
        <taxon>Ciliophora</taxon>
        <taxon>Intramacronucleata</taxon>
        <taxon>Oligohymenophorea</taxon>
        <taxon>Hymenostomatida</taxon>
        <taxon>Tetrahymenina</taxon>
        <taxon>Tetrahymenidae</taxon>
        <taxon>Tetrahymena</taxon>
    </lineage>
</organism>
<comment type="similarity">
    <text evidence="1">Belongs to the small GTPase superfamily. Rab family.</text>
</comment>
<sequence>MVQIDIIIIGNSGAGKTCLAKKYVSDNNNENDGDEQTNGNPNKINGCDPMEMKPNPTIGVDHFKKRIKVNDLSIKIDLWDTAGQERFGAITKSFFQKADGVILTFDLTDYESFRKIEEYWLQQVEEISNKSIKKILIGNKVDRNEDRKVSALQGANLASKYNINYFETSALTGESVNLSFDTLVKQCAFAIEEHKGNQTEDNFKVIPHKSKQLNCFDKMKEISEKFFKMITPSKKNKQISKIDSTKQSKPDDAVVQQQLQELNNNMGVQQQMQEINHEKEQSKSVLNETNETQQ</sequence>
<dbReference type="SUPFAM" id="SSF52540">
    <property type="entry name" value="P-loop containing nucleoside triphosphate hydrolases"/>
    <property type="match status" value="1"/>
</dbReference>
<name>E1CB38_TETTH</name>
<dbReference type="PROSITE" id="PS51419">
    <property type="entry name" value="RAB"/>
    <property type="match status" value="1"/>
</dbReference>
<dbReference type="InterPro" id="IPR005225">
    <property type="entry name" value="Small_GTP-bd"/>
</dbReference>
<accession>E1CB38</accession>
<dbReference type="SMART" id="SM00173">
    <property type="entry name" value="RAS"/>
    <property type="match status" value="1"/>
</dbReference>